<dbReference type="Proteomes" id="UP000838100">
    <property type="component" value="Unassembled WGS sequence"/>
</dbReference>
<keyword evidence="1" id="KW-0472">Membrane</keyword>
<name>A0ABN8EG36_9GAMM</name>
<gene>
    <name evidence="2" type="ORF">SIN8267_01405</name>
</gene>
<protein>
    <submittedName>
        <fullName evidence="2">Uncharacterized protein</fullName>
    </submittedName>
</protein>
<keyword evidence="1" id="KW-0812">Transmembrane</keyword>
<keyword evidence="3" id="KW-1185">Reference proteome</keyword>
<evidence type="ECO:0000313" key="2">
    <source>
        <dbReference type="EMBL" id="CAH0991303.1"/>
    </source>
</evidence>
<keyword evidence="1" id="KW-1133">Transmembrane helix</keyword>
<accession>A0ABN8EG36</accession>
<reference evidence="2" key="1">
    <citation type="submission" date="2021-12" db="EMBL/GenBank/DDBJ databases">
        <authorList>
            <person name="Rodrigo-Torres L."/>
            <person name="Arahal R. D."/>
            <person name="Lucena T."/>
        </authorList>
    </citation>
    <scope>NUCLEOTIDE SEQUENCE</scope>
    <source>
        <strain evidence="2">CECT 8267</strain>
    </source>
</reference>
<organism evidence="2 3">
    <name type="scientific">Sinobacterium norvegicum</name>
    <dbReference type="NCBI Taxonomy" id="1641715"/>
    <lineage>
        <taxon>Bacteria</taxon>
        <taxon>Pseudomonadati</taxon>
        <taxon>Pseudomonadota</taxon>
        <taxon>Gammaproteobacteria</taxon>
        <taxon>Cellvibrionales</taxon>
        <taxon>Spongiibacteraceae</taxon>
        <taxon>Sinobacterium</taxon>
    </lineage>
</organism>
<evidence type="ECO:0000256" key="1">
    <source>
        <dbReference type="SAM" id="Phobius"/>
    </source>
</evidence>
<sequence length="157" mass="17970">MDVTWVNVADSAIKIGLGALITAVSGFVVLSKTQSHEKTKEGSALFYKQQDERKSKYVEFLSASQSLIYQHILYKCTFDTKEYFEYLRKYNEVQIISPDHIQIEASKLFDSVNNFVSLNKQSGRDDLILEHRNICNVNLVSFQKLAQKDSTKSYAKT</sequence>
<proteinExistence type="predicted"/>
<comment type="caution">
    <text evidence="2">The sequence shown here is derived from an EMBL/GenBank/DDBJ whole genome shotgun (WGS) entry which is preliminary data.</text>
</comment>
<feature type="transmembrane region" description="Helical" evidence="1">
    <location>
        <begin position="12"/>
        <end position="30"/>
    </location>
</feature>
<dbReference type="RefSeq" id="WP_237443957.1">
    <property type="nucleotide sequence ID" value="NZ_CAKLPX010000001.1"/>
</dbReference>
<dbReference type="EMBL" id="CAKLPX010000001">
    <property type="protein sequence ID" value="CAH0991303.1"/>
    <property type="molecule type" value="Genomic_DNA"/>
</dbReference>
<evidence type="ECO:0000313" key="3">
    <source>
        <dbReference type="Proteomes" id="UP000838100"/>
    </source>
</evidence>